<dbReference type="Proteomes" id="UP000824881">
    <property type="component" value="Unassembled WGS sequence"/>
</dbReference>
<organism evidence="1 2">
    <name type="scientific">Pleurotus cornucopiae</name>
    <name type="common">Cornucopia mushroom</name>
    <dbReference type="NCBI Taxonomy" id="5321"/>
    <lineage>
        <taxon>Eukaryota</taxon>
        <taxon>Fungi</taxon>
        <taxon>Dikarya</taxon>
        <taxon>Basidiomycota</taxon>
        <taxon>Agaricomycotina</taxon>
        <taxon>Agaricomycetes</taxon>
        <taxon>Agaricomycetidae</taxon>
        <taxon>Agaricales</taxon>
        <taxon>Pleurotineae</taxon>
        <taxon>Pleurotaceae</taxon>
        <taxon>Pleurotus</taxon>
    </lineage>
</organism>
<evidence type="ECO:0000313" key="1">
    <source>
        <dbReference type="EMBL" id="KAG9218140.1"/>
    </source>
</evidence>
<name>A0ACB7IJM3_PLECO</name>
<reference evidence="1 2" key="1">
    <citation type="journal article" date="2021" name="Appl. Environ. Microbiol.">
        <title>Genetic linkage and physical mapping for an oyster mushroom Pleurotus cornucopiae and QTL analysis for the trait cap color.</title>
        <authorList>
            <person name="Zhang Y."/>
            <person name="Gao W."/>
            <person name="Sonnenberg A."/>
            <person name="Chen Q."/>
            <person name="Zhang J."/>
            <person name="Huang C."/>
        </authorList>
    </citation>
    <scope>NUCLEOTIDE SEQUENCE [LARGE SCALE GENOMIC DNA]</scope>
    <source>
        <strain evidence="1">CCMSSC00406</strain>
    </source>
</reference>
<comment type="caution">
    <text evidence="1">The sequence shown here is derived from an EMBL/GenBank/DDBJ whole genome shotgun (WGS) entry which is preliminary data.</text>
</comment>
<dbReference type="EMBL" id="WQMT02000010">
    <property type="protein sequence ID" value="KAG9218140.1"/>
    <property type="molecule type" value="Genomic_DNA"/>
</dbReference>
<gene>
    <name evidence="1" type="ORF">CCMSSC00406_0008079</name>
</gene>
<evidence type="ECO:0000313" key="2">
    <source>
        <dbReference type="Proteomes" id="UP000824881"/>
    </source>
</evidence>
<proteinExistence type="predicted"/>
<accession>A0ACB7IJM3</accession>
<protein>
    <submittedName>
        <fullName evidence="1">Uncharacterized protein</fullName>
    </submittedName>
</protein>
<keyword evidence="2" id="KW-1185">Reference proteome</keyword>
<sequence length="144" mass="16697">MQQPSPDSQPNLQEVIVANLRDALPAMLKPIHDDIQQLRGDVKQIQEELRHTRRLTARAWNNNTWASDSATFEIVPFPNLDDPTNNPHNLPPLNSIIVIRELEYHYMRAYVQGYYPDLLEVPAYRDECVKLILTAIGAYQHVRR</sequence>